<dbReference type="GO" id="GO:0003677">
    <property type="term" value="F:DNA binding"/>
    <property type="evidence" value="ECO:0007669"/>
    <property type="project" value="TreeGrafter"/>
</dbReference>
<comment type="cofactor">
    <cofactor evidence="12">
        <name>FAD</name>
        <dbReference type="ChEBI" id="CHEBI:57692"/>
    </cofactor>
    <text evidence="12">Binds 1 FAD per subunit.</text>
</comment>
<dbReference type="SUPFAM" id="SSF52425">
    <property type="entry name" value="Cryptochrome/photolyase, N-terminal domain"/>
    <property type="match status" value="1"/>
</dbReference>
<dbReference type="RefSeq" id="WP_303492861.1">
    <property type="nucleotide sequence ID" value="NZ_JAUOPB010000008.1"/>
</dbReference>
<evidence type="ECO:0000313" key="16">
    <source>
        <dbReference type="EMBL" id="MDO6423081.1"/>
    </source>
</evidence>
<dbReference type="AlphaFoldDB" id="A0AAW7X5Z2"/>
<dbReference type="InterPro" id="IPR018394">
    <property type="entry name" value="DNA_photolyase_1_CS_C"/>
</dbReference>
<dbReference type="Pfam" id="PF03441">
    <property type="entry name" value="FAD_binding_7"/>
    <property type="match status" value="1"/>
</dbReference>
<dbReference type="EMBL" id="JAUOPB010000008">
    <property type="protein sequence ID" value="MDO6423081.1"/>
    <property type="molecule type" value="Genomic_DNA"/>
</dbReference>
<evidence type="ECO:0000256" key="7">
    <source>
        <dbReference type="ARBA" id="ARBA00022991"/>
    </source>
</evidence>
<feature type="site" description="Electron transfer via tryptophanyl radical" evidence="13">
    <location>
        <position position="387"/>
    </location>
</feature>
<evidence type="ECO:0000256" key="12">
    <source>
        <dbReference type="PIRSR" id="PIRSR602081-1"/>
    </source>
</evidence>
<dbReference type="InterPro" id="IPR006050">
    <property type="entry name" value="DNA_photolyase_N"/>
</dbReference>
<feature type="domain" description="Photolyase/cryptochrome alpha/beta" evidence="15">
    <location>
        <begin position="1"/>
        <end position="131"/>
    </location>
</feature>
<dbReference type="PROSITE" id="PS51645">
    <property type="entry name" value="PHR_CRY_ALPHA_BETA"/>
    <property type="match status" value="1"/>
</dbReference>
<dbReference type="GO" id="GO:0009416">
    <property type="term" value="P:response to light stimulus"/>
    <property type="evidence" value="ECO:0007669"/>
    <property type="project" value="TreeGrafter"/>
</dbReference>
<dbReference type="EC" id="4.1.99.3" evidence="3"/>
<comment type="cofactor">
    <cofactor evidence="1">
        <name>(6R)-5,10-methylene-5,6,7,8-tetrahydrofolate</name>
        <dbReference type="ChEBI" id="CHEBI:15636"/>
    </cofactor>
</comment>
<evidence type="ECO:0000256" key="10">
    <source>
        <dbReference type="ARBA" id="ARBA00059220"/>
    </source>
</evidence>
<feature type="binding site" evidence="12">
    <location>
        <begin position="239"/>
        <end position="243"/>
    </location>
    <ligand>
        <name>FAD</name>
        <dbReference type="ChEBI" id="CHEBI:57692"/>
    </ligand>
</feature>
<accession>A0AAW7X5Z2</accession>
<gene>
    <name evidence="16" type="ORF">Q4521_11410</name>
</gene>
<feature type="binding site" evidence="12">
    <location>
        <begin position="377"/>
        <end position="379"/>
    </location>
    <ligand>
        <name>FAD</name>
        <dbReference type="ChEBI" id="CHEBI:57692"/>
    </ligand>
</feature>
<evidence type="ECO:0000256" key="5">
    <source>
        <dbReference type="ARBA" id="ARBA00022630"/>
    </source>
</evidence>
<feature type="binding site" evidence="12">
    <location>
        <position position="272"/>
    </location>
    <ligand>
        <name>FAD</name>
        <dbReference type="ChEBI" id="CHEBI:57692"/>
    </ligand>
</feature>
<dbReference type="Proteomes" id="UP001169760">
    <property type="component" value="Unassembled WGS sequence"/>
</dbReference>
<evidence type="ECO:0000256" key="1">
    <source>
        <dbReference type="ARBA" id="ARBA00001932"/>
    </source>
</evidence>
<dbReference type="InterPro" id="IPR002081">
    <property type="entry name" value="Cryptochrome/DNA_photolyase_1"/>
</dbReference>
<proteinExistence type="inferred from homology"/>
<evidence type="ECO:0000256" key="13">
    <source>
        <dbReference type="PIRSR" id="PIRSR602081-2"/>
    </source>
</evidence>
<evidence type="ECO:0000256" key="11">
    <source>
        <dbReference type="ARBA" id="ARBA00083107"/>
    </source>
</evidence>
<evidence type="ECO:0000259" key="15">
    <source>
        <dbReference type="PROSITE" id="PS51645"/>
    </source>
</evidence>
<keyword evidence="5 12" id="KW-0285">Flavoprotein</keyword>
<dbReference type="Gene3D" id="1.10.579.10">
    <property type="entry name" value="DNA Cyclobutane Dipyrimidine Photolyase, subunit A, domain 3"/>
    <property type="match status" value="1"/>
</dbReference>
<comment type="similarity">
    <text evidence="2">Belongs to the DNA photolyase class-1 family.</text>
</comment>
<name>A0AAW7X5Z2_9GAMM</name>
<dbReference type="FunFam" id="1.10.579.10:FF:000003">
    <property type="entry name" value="Deoxyribodipyrimidine photo-lyase"/>
    <property type="match status" value="1"/>
</dbReference>
<dbReference type="GO" id="GO:0000719">
    <property type="term" value="P:photoreactive repair"/>
    <property type="evidence" value="ECO:0007669"/>
    <property type="project" value="UniProtKB-ARBA"/>
</dbReference>
<dbReference type="InterPro" id="IPR036134">
    <property type="entry name" value="Crypto/Photolyase_FAD-like_sf"/>
</dbReference>
<keyword evidence="7 14" id="KW-0157">Chromophore</keyword>
<keyword evidence="6 12" id="KW-0274">FAD</keyword>
<dbReference type="SUPFAM" id="SSF48173">
    <property type="entry name" value="Cryptochrome/photolyase FAD-binding domain"/>
    <property type="match status" value="1"/>
</dbReference>
<sequence length="483" mass="54836">MRILLWLSNNLRLSDNPALHAAVDSAGPNGEVLPVYIKDTANPWPIQGAAAWWLHHSLAALTHRIKTKGGELSLFEGDPATLVPELINQNKIDAVYLSQGFEPYEVQLQANIHKWCKQHNIECKRFAGHLLLNPDTHLNKQGKPFQVFTPYYKAALAAHTIPHAKLIPSNLAKVWAAKKLPKSVALNKLKLLPTLNWADQFNSQWQPGEEGAHKNLREAIESKIASYTHDRDFPAVDGTSLLSAHLRFGEISPRQIWQQVATHMDGEQCAPFLRQLMWRDFSYALLHHWPHIPQQPFKQQFEKFPWQKASNKNVAKQLHAWQTGTTGYPIVDAGMRQLWQTGWMHNRVRMIVASFLTKHLRIHWHEGAKWFWDTLVDADLANNTAGWQWVAGCGADAAPYFRIFNPVLQGEKFDKQGEYIKTWVPELAALPAKFIHAPWLAPQDILQTAGITLGNNSTYPLPIVDHKYAREAALAAYQQLKGD</sequence>
<dbReference type="InterPro" id="IPR036155">
    <property type="entry name" value="Crypto/Photolyase_N_sf"/>
</dbReference>
<dbReference type="Gene3D" id="3.40.50.620">
    <property type="entry name" value="HUPs"/>
    <property type="match status" value="1"/>
</dbReference>
<evidence type="ECO:0000256" key="14">
    <source>
        <dbReference type="RuleBase" id="RU004182"/>
    </source>
</evidence>
<dbReference type="InterPro" id="IPR005101">
    <property type="entry name" value="Cryptochr/Photolyase_FAD-bd"/>
</dbReference>
<evidence type="ECO:0000313" key="17">
    <source>
        <dbReference type="Proteomes" id="UP001169760"/>
    </source>
</evidence>
<comment type="similarity">
    <text evidence="14">Belongs to the DNA photolyase family.</text>
</comment>
<evidence type="ECO:0000256" key="9">
    <source>
        <dbReference type="ARBA" id="ARBA00033999"/>
    </source>
</evidence>
<feature type="binding site" evidence="12">
    <location>
        <position position="227"/>
    </location>
    <ligand>
        <name>FAD</name>
        <dbReference type="ChEBI" id="CHEBI:57692"/>
    </ligand>
</feature>
<dbReference type="PROSITE" id="PS00394">
    <property type="entry name" value="DNA_PHOTOLYASES_1_1"/>
    <property type="match status" value="1"/>
</dbReference>
<dbReference type="Pfam" id="PF00875">
    <property type="entry name" value="DNA_photolyase"/>
    <property type="match status" value="1"/>
</dbReference>
<dbReference type="PANTHER" id="PTHR11455">
    <property type="entry name" value="CRYPTOCHROME"/>
    <property type="match status" value="1"/>
</dbReference>
<feature type="site" description="Electron transfer via tryptophanyl radical" evidence="13">
    <location>
        <position position="306"/>
    </location>
</feature>
<feature type="site" description="Electron transfer via tryptophanyl radical" evidence="13">
    <location>
        <position position="364"/>
    </location>
</feature>
<dbReference type="PRINTS" id="PR00147">
    <property type="entry name" value="DNAPHOTLYASE"/>
</dbReference>
<dbReference type="Gene3D" id="1.25.40.80">
    <property type="match status" value="1"/>
</dbReference>
<keyword evidence="16" id="KW-0456">Lyase</keyword>
<dbReference type="InterPro" id="IPR014729">
    <property type="entry name" value="Rossmann-like_a/b/a_fold"/>
</dbReference>
<evidence type="ECO:0000256" key="4">
    <source>
        <dbReference type="ARBA" id="ARBA00014046"/>
    </source>
</evidence>
<evidence type="ECO:0000256" key="2">
    <source>
        <dbReference type="ARBA" id="ARBA00005862"/>
    </source>
</evidence>
<organism evidence="16 17">
    <name type="scientific">Saccharophagus degradans</name>
    <dbReference type="NCBI Taxonomy" id="86304"/>
    <lineage>
        <taxon>Bacteria</taxon>
        <taxon>Pseudomonadati</taxon>
        <taxon>Pseudomonadota</taxon>
        <taxon>Gammaproteobacteria</taxon>
        <taxon>Cellvibrionales</taxon>
        <taxon>Cellvibrionaceae</taxon>
        <taxon>Saccharophagus</taxon>
    </lineage>
</organism>
<evidence type="ECO:0000256" key="6">
    <source>
        <dbReference type="ARBA" id="ARBA00022827"/>
    </source>
</evidence>
<reference evidence="16" key="1">
    <citation type="submission" date="2023-07" db="EMBL/GenBank/DDBJ databases">
        <title>Genome content predicts the carbon catabolic preferences of heterotrophic bacteria.</title>
        <authorList>
            <person name="Gralka M."/>
        </authorList>
    </citation>
    <scope>NUCLEOTIDE SEQUENCE</scope>
    <source>
        <strain evidence="16">I3M17_2</strain>
    </source>
</reference>
<dbReference type="GO" id="GO:0071949">
    <property type="term" value="F:FAD binding"/>
    <property type="evidence" value="ECO:0007669"/>
    <property type="project" value="TreeGrafter"/>
</dbReference>
<dbReference type="GO" id="GO:0003904">
    <property type="term" value="F:deoxyribodipyrimidine photo-lyase activity"/>
    <property type="evidence" value="ECO:0007669"/>
    <property type="project" value="UniProtKB-EC"/>
</dbReference>
<dbReference type="PANTHER" id="PTHR11455:SF9">
    <property type="entry name" value="CRYPTOCHROME CIRCADIAN CLOCK 5 ISOFORM X1"/>
    <property type="match status" value="1"/>
</dbReference>
<evidence type="ECO:0000256" key="3">
    <source>
        <dbReference type="ARBA" id="ARBA00013149"/>
    </source>
</evidence>
<comment type="catalytic activity">
    <reaction evidence="9">
        <text>cyclobutadipyrimidine (in DNA) = 2 pyrimidine residues (in DNA).</text>
        <dbReference type="EC" id="4.1.99.3"/>
    </reaction>
</comment>
<comment type="function">
    <text evidence="10">Involved in repair of UV radiation-induced DNA damage. Catalyzes the light-dependent monomerization (300-600 nm) of cyclobutyl pyrimidine dimers (in cis-syn configuration), which are formed between adjacent bases on the same DNA strand upon exposure to ultraviolet radiation.</text>
</comment>
<comment type="caution">
    <text evidence="16">The sequence shown here is derived from an EMBL/GenBank/DDBJ whole genome shotgun (WGS) entry which is preliminary data.</text>
</comment>
<evidence type="ECO:0000256" key="8">
    <source>
        <dbReference type="ARBA" id="ARBA00031671"/>
    </source>
</evidence>
<protein>
    <recommendedName>
        <fullName evidence="4">Deoxyribodipyrimidine photo-lyase</fullName>
        <ecNumber evidence="3">4.1.99.3</ecNumber>
    </recommendedName>
    <alternativeName>
        <fullName evidence="8">DNA photolyase</fullName>
    </alternativeName>
    <alternativeName>
        <fullName evidence="11">Photoreactivating enzyme</fullName>
    </alternativeName>
</protein>